<feature type="compositionally biased region" description="Low complexity" evidence="2">
    <location>
        <begin position="78"/>
        <end position="120"/>
    </location>
</feature>
<gene>
    <name evidence="5" type="primary">LOC119642620</name>
</gene>
<reference evidence="5" key="1">
    <citation type="submission" date="2025-08" db="UniProtKB">
        <authorList>
            <consortium name="RefSeq"/>
        </authorList>
    </citation>
    <scope>IDENTIFICATION</scope>
    <source>
        <tissue evidence="5">Whole body pupa</tissue>
    </source>
</reference>
<keyword evidence="4" id="KW-1185">Reference proteome</keyword>
<dbReference type="GO" id="GO:0005634">
    <property type="term" value="C:nucleus"/>
    <property type="evidence" value="ECO:0007669"/>
    <property type="project" value="TreeGrafter"/>
</dbReference>
<dbReference type="GO" id="GO:0045664">
    <property type="term" value="P:regulation of neuron differentiation"/>
    <property type="evidence" value="ECO:0007669"/>
    <property type="project" value="TreeGrafter"/>
</dbReference>
<evidence type="ECO:0000313" key="5">
    <source>
        <dbReference type="RefSeq" id="XP_037897743.1"/>
    </source>
</evidence>
<feature type="compositionally biased region" description="Polar residues" evidence="2">
    <location>
        <begin position="307"/>
        <end position="320"/>
    </location>
</feature>
<dbReference type="PANTHER" id="PTHR12451">
    <property type="entry name" value="TRANSCRIPTION FACTOR CASTOR PROTEIN MING -RELATED"/>
    <property type="match status" value="1"/>
</dbReference>
<feature type="region of interest" description="Disordered" evidence="2">
    <location>
        <begin position="70"/>
        <end position="120"/>
    </location>
</feature>
<keyword evidence="1" id="KW-0479">Metal-binding</keyword>
<sequence length="912" mass="99977">MSTQLEFIMQLYMMNLLQQQQRQQQQQQQQLSVPSSLKPKDLNNCQQPSLTQPAVQALLAQQSSLSSIVTRTQKRKNSQNTNCSSSRSCSPNSNLSPISTSTTMLTAPPLPSLAPSSPTTINPSLATTNFTNTANSSSAAIQQILFNNLPPLTQFMLMQQQQQNQVQSGLTTTNSLLLTPTTPNSRSPSIHKSLPPPSVLNMDNFLSNNLLLNGCSATLPSCVPFANSAVASGPYFPNAFSAVVNNPFIGSQNFLHSSTVTSTPASATEKVLMRDGARTNLQQMPAQSDISVLGDEDANDLKLIITTTSDSASQQHTSPDGDQPPSGLYNSSLLHTSEINTTTNCDSGGTSSHCASKVLLNLGTEALEDISNSMHDNEQTSLTTPPISNLNAVSPPLSNAKADDENSNVTPVTWKNVILTPPSSEQLSSSAITVNTFESSTSNASINPQTSTPLLACHFNANTNTTSSSSSSSTGVDSFLTEENLKHLRKYSSYLECKSALCRQENLREHFHCFEEPCKGKILSKKDDIIRHLKWHKKRKESLLLGFARFSSSDDCEPSYGSGCAYNWKQTHYHCVYEECPKVYVSTSDVQMHANFHRKNSEIVQEGFRRYRAHENCKVEDCPFYGKKTSHYHCCRDGCNHTFKNKADMDKHKTYHLKDSQLIQDGFKKILKTEPCPFEDCKFSGISNHIHCVRDNCNFILHSSTQMISHKRKHDRQEGEPGLKGQVDSNEEESSPKPSVSVLSQVAASSSTSTPLSSLTPENFLARKRGRPPKKIQLPAESSSDIKRIKLETSDENSSTQVTAPACAVPTLTSFMPNFNLPLPSTATISDTNQPNFQLTHLMALFQLQNPLFYQNLYPGGLNAVNMANLLGAAAATTSVTNVQPSIINPTNSPNSVDNIKQELNEKPEHKD</sequence>
<dbReference type="GO" id="GO:0008270">
    <property type="term" value="F:zinc ion binding"/>
    <property type="evidence" value="ECO:0007669"/>
    <property type="project" value="UniProtKB-KW"/>
</dbReference>
<dbReference type="GeneID" id="119642620"/>
<evidence type="ECO:0000313" key="4">
    <source>
        <dbReference type="Proteomes" id="UP000092443"/>
    </source>
</evidence>
<dbReference type="RefSeq" id="XP_037897743.1">
    <property type="nucleotide sequence ID" value="XM_038041815.1"/>
</dbReference>
<feature type="compositionally biased region" description="Low complexity" evidence="2">
    <location>
        <begin position="736"/>
        <end position="761"/>
    </location>
</feature>
<keyword evidence="1" id="KW-0863">Zinc-finger</keyword>
<evidence type="ECO:0000259" key="3">
    <source>
        <dbReference type="PROSITE" id="PS50157"/>
    </source>
</evidence>
<dbReference type="KEGG" id="gfs:119642620"/>
<dbReference type="GO" id="GO:0000981">
    <property type="term" value="F:DNA-binding transcription factor activity, RNA polymerase II-specific"/>
    <property type="evidence" value="ECO:0007669"/>
    <property type="project" value="TreeGrafter"/>
</dbReference>
<organism evidence="4 5">
    <name type="scientific">Glossina fuscipes</name>
    <dbReference type="NCBI Taxonomy" id="7396"/>
    <lineage>
        <taxon>Eukaryota</taxon>
        <taxon>Metazoa</taxon>
        <taxon>Ecdysozoa</taxon>
        <taxon>Arthropoda</taxon>
        <taxon>Hexapoda</taxon>
        <taxon>Insecta</taxon>
        <taxon>Pterygota</taxon>
        <taxon>Neoptera</taxon>
        <taxon>Endopterygota</taxon>
        <taxon>Diptera</taxon>
        <taxon>Brachycera</taxon>
        <taxon>Muscomorpha</taxon>
        <taxon>Hippoboscoidea</taxon>
        <taxon>Glossinidae</taxon>
        <taxon>Glossina</taxon>
    </lineage>
</organism>
<dbReference type="GO" id="GO:0045944">
    <property type="term" value="P:positive regulation of transcription by RNA polymerase II"/>
    <property type="evidence" value="ECO:0007669"/>
    <property type="project" value="TreeGrafter"/>
</dbReference>
<protein>
    <submittedName>
        <fullName evidence="5">Transcription factor castor</fullName>
    </submittedName>
</protein>
<feature type="region of interest" description="Disordered" evidence="2">
    <location>
        <begin position="307"/>
        <end position="332"/>
    </location>
</feature>
<feature type="domain" description="C2H2-type" evidence="3">
    <location>
        <begin position="632"/>
        <end position="661"/>
    </location>
</feature>
<dbReference type="GO" id="GO:0000977">
    <property type="term" value="F:RNA polymerase II transcription regulatory region sequence-specific DNA binding"/>
    <property type="evidence" value="ECO:0007669"/>
    <property type="project" value="TreeGrafter"/>
</dbReference>
<evidence type="ECO:0000256" key="1">
    <source>
        <dbReference type="PROSITE-ProRule" id="PRU00042"/>
    </source>
</evidence>
<dbReference type="PROSITE" id="PS50157">
    <property type="entry name" value="ZINC_FINGER_C2H2_2"/>
    <property type="match status" value="2"/>
</dbReference>
<dbReference type="PROSITE" id="PS00028">
    <property type="entry name" value="ZINC_FINGER_C2H2_1"/>
    <property type="match status" value="3"/>
</dbReference>
<dbReference type="InterPro" id="IPR013087">
    <property type="entry name" value="Znf_C2H2_type"/>
</dbReference>
<dbReference type="InterPro" id="IPR040373">
    <property type="entry name" value="CASZ1"/>
</dbReference>
<dbReference type="SMART" id="SM00355">
    <property type="entry name" value="ZnF_C2H2"/>
    <property type="match status" value="4"/>
</dbReference>
<name>A0A9C5ZFM5_9MUSC</name>
<feature type="region of interest" description="Disordered" evidence="2">
    <location>
        <begin position="886"/>
        <end position="912"/>
    </location>
</feature>
<dbReference type="Proteomes" id="UP000092443">
    <property type="component" value="Unplaced"/>
</dbReference>
<feature type="compositionally biased region" description="Polar residues" evidence="2">
    <location>
        <begin position="886"/>
        <end position="899"/>
    </location>
</feature>
<feature type="region of interest" description="Disordered" evidence="2">
    <location>
        <begin position="708"/>
        <end position="787"/>
    </location>
</feature>
<feature type="region of interest" description="Disordered" evidence="2">
    <location>
        <begin position="27"/>
        <end position="47"/>
    </location>
</feature>
<feature type="compositionally biased region" description="Basic and acidic residues" evidence="2">
    <location>
        <begin position="900"/>
        <end position="912"/>
    </location>
</feature>
<dbReference type="AlphaFoldDB" id="A0A9C5ZFM5"/>
<feature type="domain" description="C2H2-type" evidence="3">
    <location>
        <begin position="573"/>
        <end position="602"/>
    </location>
</feature>
<dbReference type="PANTHER" id="PTHR12451:SF0">
    <property type="entry name" value="ZINC FINGER PROTEIN CASTOR HOMOLOG 1"/>
    <property type="match status" value="1"/>
</dbReference>
<keyword evidence="1" id="KW-0862">Zinc</keyword>
<evidence type="ECO:0000256" key="2">
    <source>
        <dbReference type="SAM" id="MobiDB-lite"/>
    </source>
</evidence>
<accession>A0A9C5ZFM5</accession>
<proteinExistence type="predicted"/>